<evidence type="ECO:0000313" key="2">
    <source>
        <dbReference type="Proteomes" id="UP000525652"/>
    </source>
</evidence>
<dbReference type="AlphaFoldDB" id="A0A7X1E3N5"/>
<sequence length="96" mass="10743">MNTLNHAFEPQIWEAVGFIYLAKDATNYGASIGALVFTDCHREISAPTIPGVFSRIAIPLQDLFRSLLHELMNAKSRGHCEVDVGPHKERNQSYES</sequence>
<proteinExistence type="predicted"/>
<protein>
    <submittedName>
        <fullName evidence="1">Uncharacterized protein</fullName>
    </submittedName>
</protein>
<gene>
    <name evidence="1" type="ORF">H5P30_05625</name>
</gene>
<name>A0A7X1E3N5_9BACT</name>
<organism evidence="1 2">
    <name type="scientific">Puniceicoccus vermicola</name>
    <dbReference type="NCBI Taxonomy" id="388746"/>
    <lineage>
        <taxon>Bacteria</taxon>
        <taxon>Pseudomonadati</taxon>
        <taxon>Verrucomicrobiota</taxon>
        <taxon>Opitutia</taxon>
        <taxon>Puniceicoccales</taxon>
        <taxon>Puniceicoccaceae</taxon>
        <taxon>Puniceicoccus</taxon>
    </lineage>
</organism>
<comment type="caution">
    <text evidence="1">The sequence shown here is derived from an EMBL/GenBank/DDBJ whole genome shotgun (WGS) entry which is preliminary data.</text>
</comment>
<keyword evidence="2" id="KW-1185">Reference proteome</keyword>
<reference evidence="1 2" key="1">
    <citation type="submission" date="2020-07" db="EMBL/GenBank/DDBJ databases">
        <authorList>
            <person name="Feng X."/>
        </authorList>
    </citation>
    <scope>NUCLEOTIDE SEQUENCE [LARGE SCALE GENOMIC DNA]</scope>
    <source>
        <strain evidence="1 2">JCM14086</strain>
    </source>
</reference>
<evidence type="ECO:0000313" key="1">
    <source>
        <dbReference type="EMBL" id="MBC2601251.1"/>
    </source>
</evidence>
<accession>A0A7X1E3N5</accession>
<dbReference type="Proteomes" id="UP000525652">
    <property type="component" value="Unassembled WGS sequence"/>
</dbReference>
<dbReference type="RefSeq" id="WP_185691973.1">
    <property type="nucleotide sequence ID" value="NZ_JACHVA010000051.1"/>
</dbReference>
<dbReference type="EMBL" id="JACHVA010000051">
    <property type="protein sequence ID" value="MBC2601251.1"/>
    <property type="molecule type" value="Genomic_DNA"/>
</dbReference>